<dbReference type="Pfam" id="PF18765">
    <property type="entry name" value="Polbeta"/>
    <property type="match status" value="1"/>
</dbReference>
<dbReference type="InterPro" id="IPR041633">
    <property type="entry name" value="Polbeta"/>
</dbReference>
<evidence type="ECO:0000259" key="1">
    <source>
        <dbReference type="Pfam" id="PF18765"/>
    </source>
</evidence>
<comment type="caution">
    <text evidence="2">The sequence shown here is derived from an EMBL/GenBank/DDBJ whole genome shotgun (WGS) entry which is preliminary data.</text>
</comment>
<reference evidence="2 3" key="1">
    <citation type="submission" date="2014-10" db="EMBL/GenBank/DDBJ databases">
        <title>Draft genome of anammox bacterium scalindua brodae, obtained using differential coverage binning of sequence data from two enrichment reactors.</title>
        <authorList>
            <person name="Speth D.R."/>
            <person name="Russ L."/>
            <person name="Kartal B."/>
            <person name="Op den Camp H.J."/>
            <person name="Dutilh B.E."/>
            <person name="Jetten M.S."/>
        </authorList>
    </citation>
    <scope>NUCLEOTIDE SEQUENCE [LARGE SCALE GENOMIC DNA]</scope>
    <source>
        <strain evidence="2">RU1</strain>
    </source>
</reference>
<dbReference type="eggNOG" id="ENOG5033NGH">
    <property type="taxonomic scope" value="Bacteria"/>
</dbReference>
<feature type="domain" description="Polymerase beta nucleotidyltransferase" evidence="1">
    <location>
        <begin position="39"/>
        <end position="118"/>
    </location>
</feature>
<evidence type="ECO:0000313" key="2">
    <source>
        <dbReference type="EMBL" id="KHE90418.1"/>
    </source>
</evidence>
<protein>
    <recommendedName>
        <fullName evidence="1">Polymerase beta nucleotidyltransferase domain-containing protein</fullName>
    </recommendedName>
</protein>
<proteinExistence type="predicted"/>
<name>A0A0B0EH31_9BACT</name>
<accession>A0A0B0EH31</accession>
<dbReference type="AlphaFoldDB" id="A0A0B0EH31"/>
<dbReference type="EMBL" id="JRYO01000264">
    <property type="protein sequence ID" value="KHE90418.1"/>
    <property type="molecule type" value="Genomic_DNA"/>
</dbReference>
<organism evidence="2 3">
    <name type="scientific">Candidatus Scalindua brodae</name>
    <dbReference type="NCBI Taxonomy" id="237368"/>
    <lineage>
        <taxon>Bacteria</taxon>
        <taxon>Pseudomonadati</taxon>
        <taxon>Planctomycetota</taxon>
        <taxon>Candidatus Brocadiia</taxon>
        <taxon>Candidatus Brocadiales</taxon>
        <taxon>Candidatus Scalinduaceae</taxon>
        <taxon>Candidatus Scalindua</taxon>
    </lineage>
</organism>
<sequence length="119" mass="14144">MDIQNIIREIKRANEVEERRIKDRIAQAIKEVERLKVDFLNIDKDMEKMVLFGSLAEINIESVYFDIDIAVKSKKYYQLVRRALQSDFKVDVVDLDSIHERIKKNIIEKGMIVYEKREG</sequence>
<gene>
    <name evidence="2" type="ORF">SCABRO_03801</name>
</gene>
<dbReference type="InterPro" id="IPR043519">
    <property type="entry name" value="NT_sf"/>
</dbReference>
<dbReference type="Proteomes" id="UP000030652">
    <property type="component" value="Unassembled WGS sequence"/>
</dbReference>
<dbReference type="Gene3D" id="3.30.460.10">
    <property type="entry name" value="Beta Polymerase, domain 2"/>
    <property type="match status" value="1"/>
</dbReference>
<dbReference type="SUPFAM" id="SSF81301">
    <property type="entry name" value="Nucleotidyltransferase"/>
    <property type="match status" value="1"/>
</dbReference>
<evidence type="ECO:0000313" key="3">
    <source>
        <dbReference type="Proteomes" id="UP000030652"/>
    </source>
</evidence>